<dbReference type="EMBL" id="LVVM01006254">
    <property type="protein sequence ID" value="OJA08582.1"/>
    <property type="molecule type" value="Genomic_DNA"/>
</dbReference>
<dbReference type="InterPro" id="IPR034686">
    <property type="entry name" value="Terpene_cyclase-like_2"/>
</dbReference>
<dbReference type="GO" id="GO:0008299">
    <property type="term" value="P:isoprenoid biosynthetic process"/>
    <property type="evidence" value="ECO:0007669"/>
    <property type="project" value="UniProtKB-ARBA"/>
</dbReference>
<evidence type="ECO:0000256" key="4">
    <source>
        <dbReference type="ARBA" id="ARBA00022842"/>
    </source>
</evidence>
<keyword evidence="4 6" id="KW-0460">Magnesium</keyword>
<protein>
    <recommendedName>
        <fullName evidence="6">Terpene synthase</fullName>
        <ecNumber evidence="6">4.2.3.-</ecNumber>
    </recommendedName>
</protein>
<dbReference type="PANTHER" id="PTHR35201">
    <property type="entry name" value="TERPENE SYNTHASE"/>
    <property type="match status" value="1"/>
</dbReference>
<dbReference type="Pfam" id="PF19086">
    <property type="entry name" value="Terpene_syn_C_2"/>
    <property type="match status" value="1"/>
</dbReference>
<dbReference type="GO" id="GO:0010333">
    <property type="term" value="F:terpene synthase activity"/>
    <property type="evidence" value="ECO:0007669"/>
    <property type="project" value="InterPro"/>
</dbReference>
<accession>A0A1J8PH81</accession>
<evidence type="ECO:0000313" key="8">
    <source>
        <dbReference type="Proteomes" id="UP000183567"/>
    </source>
</evidence>
<evidence type="ECO:0000256" key="2">
    <source>
        <dbReference type="ARBA" id="ARBA00006333"/>
    </source>
</evidence>
<evidence type="ECO:0000256" key="6">
    <source>
        <dbReference type="RuleBase" id="RU366034"/>
    </source>
</evidence>
<keyword evidence="8" id="KW-1185">Reference proteome</keyword>
<dbReference type="Gene3D" id="1.10.600.10">
    <property type="entry name" value="Farnesyl Diphosphate Synthase"/>
    <property type="match status" value="1"/>
</dbReference>
<dbReference type="PANTHER" id="PTHR35201:SF4">
    <property type="entry name" value="BETA-PINACENE SYNTHASE-RELATED"/>
    <property type="match status" value="1"/>
</dbReference>
<keyword evidence="5 6" id="KW-0456">Lyase</keyword>
<organism evidence="7 8">
    <name type="scientific">Rhizopogon vesiculosus</name>
    <dbReference type="NCBI Taxonomy" id="180088"/>
    <lineage>
        <taxon>Eukaryota</taxon>
        <taxon>Fungi</taxon>
        <taxon>Dikarya</taxon>
        <taxon>Basidiomycota</taxon>
        <taxon>Agaricomycotina</taxon>
        <taxon>Agaricomycetes</taxon>
        <taxon>Agaricomycetidae</taxon>
        <taxon>Boletales</taxon>
        <taxon>Suillineae</taxon>
        <taxon>Rhizopogonaceae</taxon>
        <taxon>Rhizopogon</taxon>
    </lineage>
</organism>
<evidence type="ECO:0000256" key="3">
    <source>
        <dbReference type="ARBA" id="ARBA00022723"/>
    </source>
</evidence>
<dbReference type="InterPro" id="IPR008949">
    <property type="entry name" value="Isoprenoid_synthase_dom_sf"/>
</dbReference>
<dbReference type="OrthoDB" id="2861623at2759"/>
<dbReference type="AlphaFoldDB" id="A0A1J8PH81"/>
<evidence type="ECO:0000256" key="1">
    <source>
        <dbReference type="ARBA" id="ARBA00001946"/>
    </source>
</evidence>
<evidence type="ECO:0000313" key="7">
    <source>
        <dbReference type="EMBL" id="OJA08582.1"/>
    </source>
</evidence>
<dbReference type="GO" id="GO:0046872">
    <property type="term" value="F:metal ion binding"/>
    <property type="evidence" value="ECO:0007669"/>
    <property type="project" value="UniProtKB-KW"/>
</dbReference>
<comment type="similarity">
    <text evidence="2 6">Belongs to the terpene synthase family.</text>
</comment>
<gene>
    <name evidence="7" type="ORF">AZE42_04572</name>
</gene>
<dbReference type="EC" id="4.2.3.-" evidence="6"/>
<dbReference type="STRING" id="180088.A0A1J8PH81"/>
<comment type="cofactor">
    <cofactor evidence="1 6">
        <name>Mg(2+)</name>
        <dbReference type="ChEBI" id="CHEBI:18420"/>
    </cofactor>
</comment>
<evidence type="ECO:0000256" key="5">
    <source>
        <dbReference type="ARBA" id="ARBA00023239"/>
    </source>
</evidence>
<reference evidence="7 8" key="1">
    <citation type="submission" date="2016-03" db="EMBL/GenBank/DDBJ databases">
        <title>Comparative genomics of the ectomycorrhizal sister species Rhizopogon vinicolor and Rhizopogon vesiculosus (Basidiomycota: Boletales) reveals a divergence of the mating type B locus.</title>
        <authorList>
            <person name="Mujic A.B."/>
            <person name="Kuo A."/>
            <person name="Tritt A."/>
            <person name="Lipzen A."/>
            <person name="Chen C."/>
            <person name="Johnson J."/>
            <person name="Sharma A."/>
            <person name="Barry K."/>
            <person name="Grigoriev I.V."/>
            <person name="Spatafora J.W."/>
        </authorList>
    </citation>
    <scope>NUCLEOTIDE SEQUENCE [LARGE SCALE GENOMIC DNA]</scope>
    <source>
        <strain evidence="7 8">AM-OR11-056</strain>
    </source>
</reference>
<dbReference type="SUPFAM" id="SSF48576">
    <property type="entry name" value="Terpenoid synthases"/>
    <property type="match status" value="1"/>
</dbReference>
<keyword evidence="3 6" id="KW-0479">Metal-binding</keyword>
<dbReference type="Proteomes" id="UP000183567">
    <property type="component" value="Unassembled WGS sequence"/>
</dbReference>
<proteinExistence type="inferred from homology"/>
<name>A0A1J8PH81_9AGAM</name>
<comment type="caution">
    <text evidence="7">The sequence shown here is derived from an EMBL/GenBank/DDBJ whole genome shotgun (WGS) entry which is preliminary data.</text>
</comment>
<sequence length="313" mass="35744">MAPTPTSMIVHPDSELKVFILPDLISDCHYPLRKNPHCYPVSRASEKWLIDGLRLVEPRSTQVIGFRIGELAAACNPDADVFRLQVYSDYLSWVFTMDDWLGQSDVDYILRMRQCCVSAFRDPINFETEIFGGKLCKSYFSRFRETGGPGCTERFIHTMDLYLRAVAKEVDNHAKGRETLCLKPSFAFIEYAAQIDLPAEVVSHSSIMAMENAAIDYIAYSNDILSYNVEQCRRYNHNIIISIMHEQDLDLQGAMEYSGQLEIDEQVTIYVGGLQNWIVGSLHWSIDTNRYFGNDGHTVKQDRIVKVLSKMPS</sequence>